<comment type="caution">
    <text evidence="1">The sequence shown here is derived from an EMBL/GenBank/DDBJ whole genome shotgun (WGS) entry which is preliminary data.</text>
</comment>
<keyword evidence="2" id="KW-1185">Reference proteome</keyword>
<sequence>PNPPLVCWVKPTLQLKTRIQLIFSSNSFRPLNNPAVLVQSFAAWENSRSANNPFLFTKQALKEFNALKKAFTTAPILAHFSIISQYFSSNLLHPAQWAEFLSEFHFTITYGPGKLVVVLDALSRQDNVYPREGKDIANINPDNVRTIFSPLTHSDSPKRYLKQHNFTFEPEVIHSPIKTRLPSGWSFWTRKDL</sequence>
<reference evidence="1 2" key="1">
    <citation type="submission" date="2015-08" db="EMBL/GenBank/DDBJ databases">
        <title>Next Generation Sequencing and Analysis of the Genome of Puccinia sorghi L Schw, the Causal Agent of Maize Common Rust.</title>
        <authorList>
            <person name="Rochi L."/>
            <person name="Burguener G."/>
            <person name="Darino M."/>
            <person name="Turjanski A."/>
            <person name="Kreff E."/>
            <person name="Dieguez M.J."/>
            <person name="Sacco F."/>
        </authorList>
    </citation>
    <scope>NUCLEOTIDE SEQUENCE [LARGE SCALE GENOMIC DNA]</scope>
    <source>
        <strain evidence="1 2">RO10H11247</strain>
    </source>
</reference>
<protein>
    <submittedName>
        <fullName evidence="1">Uncharacterized protein</fullName>
    </submittedName>
</protein>
<dbReference type="AlphaFoldDB" id="A0A0L6UJ85"/>
<dbReference type="EMBL" id="LAVV01010759">
    <property type="protein sequence ID" value="KNZ48616.1"/>
    <property type="molecule type" value="Genomic_DNA"/>
</dbReference>
<proteinExistence type="predicted"/>
<dbReference type="OrthoDB" id="3029806at2759"/>
<gene>
    <name evidence="1" type="ORF">VP01_5536g1</name>
</gene>
<dbReference type="VEuPathDB" id="FungiDB:VP01_5536g1"/>
<evidence type="ECO:0000313" key="2">
    <source>
        <dbReference type="Proteomes" id="UP000037035"/>
    </source>
</evidence>
<organism evidence="1 2">
    <name type="scientific">Puccinia sorghi</name>
    <dbReference type="NCBI Taxonomy" id="27349"/>
    <lineage>
        <taxon>Eukaryota</taxon>
        <taxon>Fungi</taxon>
        <taxon>Dikarya</taxon>
        <taxon>Basidiomycota</taxon>
        <taxon>Pucciniomycotina</taxon>
        <taxon>Pucciniomycetes</taxon>
        <taxon>Pucciniales</taxon>
        <taxon>Pucciniaceae</taxon>
        <taxon>Puccinia</taxon>
    </lineage>
</organism>
<feature type="non-terminal residue" evidence="1">
    <location>
        <position position="1"/>
    </location>
</feature>
<accession>A0A0L6UJ85</accession>
<dbReference type="Proteomes" id="UP000037035">
    <property type="component" value="Unassembled WGS sequence"/>
</dbReference>
<evidence type="ECO:0000313" key="1">
    <source>
        <dbReference type="EMBL" id="KNZ48616.1"/>
    </source>
</evidence>
<name>A0A0L6UJ85_9BASI</name>